<evidence type="ECO:0000313" key="2">
    <source>
        <dbReference type="EMBL" id="UZF46321.1"/>
    </source>
</evidence>
<dbReference type="PROSITE" id="PS51257">
    <property type="entry name" value="PROKAR_LIPOPROTEIN"/>
    <property type="match status" value="1"/>
</dbReference>
<dbReference type="AlphaFoldDB" id="A0AA46WZN2"/>
<sequence>MTNRTSTTRRLRVPAAVVAIAAAFALTACSSDDSSSNEDVRSSADVAVTSVQEQAEGAISSVQSIASSAAQRAGDIFDKAKLDIFVAAFRTGYPQLSADRETQDIESIVTETCPLIDEGASDQEVNAKVQEVATNGSTAPDEDQAARIAQLVRAACG</sequence>
<name>A0AA46WZN2_RHORH</name>
<protein>
    <recommendedName>
        <fullName evidence="4">Lipoprotein</fullName>
    </recommendedName>
</protein>
<organism evidence="2 3">
    <name type="scientific">Rhodococcus rhodochrous</name>
    <dbReference type="NCBI Taxonomy" id="1829"/>
    <lineage>
        <taxon>Bacteria</taxon>
        <taxon>Bacillati</taxon>
        <taxon>Actinomycetota</taxon>
        <taxon>Actinomycetes</taxon>
        <taxon>Mycobacteriales</taxon>
        <taxon>Nocardiaceae</taxon>
        <taxon>Rhodococcus</taxon>
    </lineage>
</organism>
<keyword evidence="1" id="KW-0732">Signal</keyword>
<dbReference type="RefSeq" id="WP_229580455.1">
    <property type="nucleotide sequence ID" value="NZ_CP083974.1"/>
</dbReference>
<evidence type="ECO:0000313" key="3">
    <source>
        <dbReference type="Proteomes" id="UP001162740"/>
    </source>
</evidence>
<evidence type="ECO:0000256" key="1">
    <source>
        <dbReference type="SAM" id="SignalP"/>
    </source>
</evidence>
<reference evidence="2 3" key="1">
    <citation type="journal article" date="2021" name="Front. Microbiol.">
        <title>Bacterial Transformation of Aromatic Monomers in Softwood Black Liquor.</title>
        <authorList>
            <person name="Navas L.E."/>
            <person name="Dexter G."/>
            <person name="Liu J."/>
            <person name="Levy-Booth D."/>
            <person name="Cho M."/>
            <person name="Jang S.K."/>
            <person name="Mansfield S.D."/>
            <person name="Renneckar S."/>
            <person name="Mohn W.W."/>
            <person name="Eltis L.D."/>
        </authorList>
    </citation>
    <scope>NUCLEOTIDE SEQUENCE [LARGE SCALE GENOMIC DNA]</scope>
    <source>
        <strain evidence="2 3">GD02</strain>
    </source>
</reference>
<dbReference type="Proteomes" id="UP001162740">
    <property type="component" value="Chromosome"/>
</dbReference>
<evidence type="ECO:0008006" key="4">
    <source>
        <dbReference type="Google" id="ProtNLM"/>
    </source>
</evidence>
<gene>
    <name evidence="2" type="ORF">KUM34_006500</name>
</gene>
<feature type="signal peptide" evidence="1">
    <location>
        <begin position="1"/>
        <end position="30"/>
    </location>
</feature>
<proteinExistence type="predicted"/>
<dbReference type="EMBL" id="CP083974">
    <property type="protein sequence ID" value="UZF46321.1"/>
    <property type="molecule type" value="Genomic_DNA"/>
</dbReference>
<accession>A0AA46WZN2</accession>
<feature type="chain" id="PRO_5041385929" description="Lipoprotein" evidence="1">
    <location>
        <begin position="31"/>
        <end position="157"/>
    </location>
</feature>